<dbReference type="RefSeq" id="WP_304562450.1">
    <property type="nucleotide sequence ID" value="NZ_JAUQSZ010000012.1"/>
</dbReference>
<gene>
    <name evidence="1" type="ORF">Q5H94_16865</name>
</gene>
<reference evidence="1" key="1">
    <citation type="submission" date="2023-07" db="EMBL/GenBank/DDBJ databases">
        <authorList>
            <person name="Kim M.K."/>
        </authorList>
    </citation>
    <scope>NUCLEOTIDE SEQUENCE</scope>
    <source>
        <strain evidence="1">CA1-15</strain>
    </source>
</reference>
<sequence length="129" mass="14217">MVRILHTTIAVPYAAAYAFAHRPENFTQWAAGMSKTLHHGDEGWVADTPEGEAIVTFTPENAYGVLDHRVKIAGKPEIYIPLRMIAVGDATEVELVLIRQPDMDDAAFERDAAQIEKDLATLKTVLETA</sequence>
<proteinExistence type="predicted"/>
<dbReference type="EMBL" id="JAUQSZ010000012">
    <property type="protein sequence ID" value="MDO7844002.1"/>
    <property type="molecule type" value="Genomic_DNA"/>
</dbReference>
<name>A0ABT9A2D3_9SPHN</name>
<accession>A0ABT9A2D3</accession>
<organism evidence="1 2">
    <name type="scientific">Sphingomonas immobilis</name>
    <dbReference type="NCBI Taxonomy" id="3063997"/>
    <lineage>
        <taxon>Bacteria</taxon>
        <taxon>Pseudomonadati</taxon>
        <taxon>Pseudomonadota</taxon>
        <taxon>Alphaproteobacteria</taxon>
        <taxon>Sphingomonadales</taxon>
        <taxon>Sphingomonadaceae</taxon>
        <taxon>Sphingomonas</taxon>
    </lineage>
</organism>
<evidence type="ECO:0000313" key="1">
    <source>
        <dbReference type="EMBL" id="MDO7844002.1"/>
    </source>
</evidence>
<protein>
    <submittedName>
        <fullName evidence="1">SRPBCC family protein</fullName>
    </submittedName>
</protein>
<dbReference type="Gene3D" id="3.30.530.20">
    <property type="match status" value="1"/>
</dbReference>
<dbReference type="InterPro" id="IPR023393">
    <property type="entry name" value="START-like_dom_sf"/>
</dbReference>
<comment type="caution">
    <text evidence="1">The sequence shown here is derived from an EMBL/GenBank/DDBJ whole genome shotgun (WGS) entry which is preliminary data.</text>
</comment>
<keyword evidence="2" id="KW-1185">Reference proteome</keyword>
<evidence type="ECO:0000313" key="2">
    <source>
        <dbReference type="Proteomes" id="UP001176468"/>
    </source>
</evidence>
<dbReference type="SUPFAM" id="SSF55961">
    <property type="entry name" value="Bet v1-like"/>
    <property type="match status" value="1"/>
</dbReference>
<dbReference type="Proteomes" id="UP001176468">
    <property type="component" value="Unassembled WGS sequence"/>
</dbReference>